<dbReference type="AlphaFoldDB" id="U2FNH1"/>
<dbReference type="SUPFAM" id="SSF143011">
    <property type="entry name" value="RelE-like"/>
    <property type="match status" value="1"/>
</dbReference>
<dbReference type="EMBL" id="ANNJ01000005">
    <property type="protein sequence ID" value="ERJ31990.1"/>
    <property type="molecule type" value="Genomic_DNA"/>
</dbReference>
<evidence type="ECO:0000256" key="1">
    <source>
        <dbReference type="ARBA" id="ARBA00022649"/>
    </source>
</evidence>
<evidence type="ECO:0000313" key="3">
    <source>
        <dbReference type="Proteomes" id="UP000016625"/>
    </source>
</evidence>
<dbReference type="NCBIfam" id="TIGR02385">
    <property type="entry name" value="RelE_StbE"/>
    <property type="match status" value="1"/>
</dbReference>
<dbReference type="Pfam" id="PF15738">
    <property type="entry name" value="YafQ_toxin"/>
    <property type="match status" value="1"/>
</dbReference>
<organism evidence="2 3">
    <name type="scientific">Campylobacter concisus UNSW2</name>
    <dbReference type="NCBI Taxonomy" id="1242965"/>
    <lineage>
        <taxon>Bacteria</taxon>
        <taxon>Pseudomonadati</taxon>
        <taxon>Campylobacterota</taxon>
        <taxon>Epsilonproteobacteria</taxon>
        <taxon>Campylobacterales</taxon>
        <taxon>Campylobacteraceae</taxon>
        <taxon>Campylobacter</taxon>
    </lineage>
</organism>
<dbReference type="GO" id="GO:0004521">
    <property type="term" value="F:RNA endonuclease activity"/>
    <property type="evidence" value="ECO:0007669"/>
    <property type="project" value="TreeGrafter"/>
</dbReference>
<dbReference type="Gene3D" id="3.30.2310.20">
    <property type="entry name" value="RelE-like"/>
    <property type="match status" value="1"/>
</dbReference>
<name>U2FNH1_9BACT</name>
<sequence>MLEIEYSKSFKKAFKKLNESEKKLTKDIIWQLANNEELASKYKDHALIGSYKGFRECHVKPDLLLIYKNKTKFYFLHALK</sequence>
<dbReference type="PATRIC" id="fig|1242965.3.peg.761"/>
<dbReference type="GO" id="GO:0006415">
    <property type="term" value="P:translational termination"/>
    <property type="evidence" value="ECO:0007669"/>
    <property type="project" value="TreeGrafter"/>
</dbReference>
<dbReference type="InterPro" id="IPR004386">
    <property type="entry name" value="Toxin_YafQ-like"/>
</dbReference>
<dbReference type="InterPro" id="IPR007712">
    <property type="entry name" value="RelE/ParE_toxin"/>
</dbReference>
<protein>
    <recommendedName>
        <fullName evidence="4">YafQ toxin protein</fullName>
    </recommendedName>
</protein>
<accession>U2FNH1</accession>
<dbReference type="InterPro" id="IPR035093">
    <property type="entry name" value="RelE/ParE_toxin_dom_sf"/>
</dbReference>
<dbReference type="PANTHER" id="PTHR40588">
    <property type="entry name" value="MRNA INTERFERASE TOXIN YAFQ"/>
    <property type="match status" value="1"/>
</dbReference>
<dbReference type="Proteomes" id="UP000016625">
    <property type="component" value="Unassembled WGS sequence"/>
</dbReference>
<gene>
    <name evidence="2" type="ORF">UNSW2_308</name>
</gene>
<evidence type="ECO:0000313" key="2">
    <source>
        <dbReference type="EMBL" id="ERJ31990.1"/>
    </source>
</evidence>
<proteinExistence type="predicted"/>
<dbReference type="PANTHER" id="PTHR40588:SF1">
    <property type="entry name" value="MRNA INTERFERASE TOXIN YAFQ"/>
    <property type="match status" value="1"/>
</dbReference>
<dbReference type="GO" id="GO:0006402">
    <property type="term" value="P:mRNA catabolic process"/>
    <property type="evidence" value="ECO:0007669"/>
    <property type="project" value="TreeGrafter"/>
</dbReference>
<keyword evidence="1" id="KW-1277">Toxin-antitoxin system</keyword>
<comment type="caution">
    <text evidence="2">The sequence shown here is derived from an EMBL/GenBank/DDBJ whole genome shotgun (WGS) entry which is preliminary data.</text>
</comment>
<reference evidence="2 3" key="1">
    <citation type="journal article" date="2013" name="BMC Genomics">
        <title>Comparative genomics of Campylobacter concisus isolates reveals genetic diversity and provides insights into disease association.</title>
        <authorList>
            <person name="Deshpande N.P."/>
            <person name="Kaakoush N.O."/>
            <person name="Wilkins M.R."/>
            <person name="Mitchell H.M."/>
        </authorList>
    </citation>
    <scope>NUCLEOTIDE SEQUENCE [LARGE SCALE GENOMIC DNA]</scope>
    <source>
        <strain evidence="2 3">UNSW2</strain>
    </source>
</reference>
<evidence type="ECO:0008006" key="4">
    <source>
        <dbReference type="Google" id="ProtNLM"/>
    </source>
</evidence>
<dbReference type="PIRSF" id="PIRSF006156">
    <property type="entry name" value="YafQ"/>
    <property type="match status" value="1"/>
</dbReference>